<dbReference type="EMBL" id="SSOP01000005">
    <property type="protein sequence ID" value="KAB5595843.1"/>
    <property type="molecule type" value="Genomic_DNA"/>
</dbReference>
<keyword evidence="4" id="KW-1185">Reference proteome</keyword>
<keyword evidence="2 3" id="KW-0812">Transmembrane</keyword>
<feature type="transmembrane region" description="Helical" evidence="2">
    <location>
        <begin position="25"/>
        <end position="49"/>
    </location>
</feature>
<dbReference type="Proteomes" id="UP000383932">
    <property type="component" value="Unassembled WGS sequence"/>
</dbReference>
<sequence>MSEIQFNNATLHDPPMNVQAKTTPLWVPILVIALSIGLPILAYLGYIAYFRLKGEPEESQSTSPNPDLEKQSPDAHRPSTSKWKLHVPRNPSATPTRRGSDGGFPPETRHITLPDPTLSTTSVDSYNHKVPLSPGISVLSPKSLHHPTPPIAVRVNLTAQPKSPHAHEF</sequence>
<accession>A0A5N5QWA3</accession>
<keyword evidence="2" id="KW-1133">Transmembrane helix</keyword>
<comment type="caution">
    <text evidence="3">The sequence shown here is derived from an EMBL/GenBank/DDBJ whole genome shotgun (WGS) entry which is preliminary data.</text>
</comment>
<feature type="compositionally biased region" description="Basic and acidic residues" evidence="1">
    <location>
        <begin position="67"/>
        <end position="77"/>
    </location>
</feature>
<feature type="region of interest" description="Disordered" evidence="1">
    <location>
        <begin position="56"/>
        <end position="126"/>
    </location>
</feature>
<evidence type="ECO:0000256" key="1">
    <source>
        <dbReference type="SAM" id="MobiDB-lite"/>
    </source>
</evidence>
<dbReference type="OrthoDB" id="3197730at2759"/>
<proteinExistence type="predicted"/>
<gene>
    <name evidence="3" type="ORF">CTheo_607</name>
</gene>
<keyword evidence="2" id="KW-0472">Membrane</keyword>
<organism evidence="3 4">
    <name type="scientific">Ceratobasidium theobromae</name>
    <dbReference type="NCBI Taxonomy" id="1582974"/>
    <lineage>
        <taxon>Eukaryota</taxon>
        <taxon>Fungi</taxon>
        <taxon>Dikarya</taxon>
        <taxon>Basidiomycota</taxon>
        <taxon>Agaricomycotina</taxon>
        <taxon>Agaricomycetes</taxon>
        <taxon>Cantharellales</taxon>
        <taxon>Ceratobasidiaceae</taxon>
        <taxon>Ceratobasidium</taxon>
    </lineage>
</organism>
<evidence type="ECO:0000313" key="3">
    <source>
        <dbReference type="EMBL" id="KAB5595843.1"/>
    </source>
</evidence>
<name>A0A5N5QWA3_9AGAM</name>
<reference evidence="3 4" key="1">
    <citation type="journal article" date="2019" name="Fungal Biol. Biotechnol.">
        <title>Draft genome sequence of fastidious pathogen Ceratobasidium theobromae, which causes vascular-streak dieback in Theobroma cacao.</title>
        <authorList>
            <person name="Ali S.S."/>
            <person name="Asman A."/>
            <person name="Shao J."/>
            <person name="Firmansyah A.P."/>
            <person name="Susilo A.W."/>
            <person name="Rosmana A."/>
            <person name="McMahon P."/>
            <person name="Junaid M."/>
            <person name="Guest D."/>
            <person name="Kheng T.Y."/>
            <person name="Meinhardt L.W."/>
            <person name="Bailey B.A."/>
        </authorList>
    </citation>
    <scope>NUCLEOTIDE SEQUENCE [LARGE SCALE GENOMIC DNA]</scope>
    <source>
        <strain evidence="3 4">CT2</strain>
    </source>
</reference>
<protein>
    <submittedName>
        <fullName evidence="3">Transmembrane protein</fullName>
    </submittedName>
</protein>
<evidence type="ECO:0000313" key="4">
    <source>
        <dbReference type="Proteomes" id="UP000383932"/>
    </source>
</evidence>
<dbReference type="AlphaFoldDB" id="A0A5N5QWA3"/>
<evidence type="ECO:0000256" key="2">
    <source>
        <dbReference type="SAM" id="Phobius"/>
    </source>
</evidence>